<evidence type="ECO:0000256" key="5">
    <source>
        <dbReference type="RuleBase" id="RU361154"/>
    </source>
</evidence>
<dbReference type="Pfam" id="PF02929">
    <property type="entry name" value="Bgal_small_N"/>
    <property type="match status" value="1"/>
</dbReference>
<dbReference type="InterPro" id="IPR032312">
    <property type="entry name" value="LacZ_4"/>
</dbReference>
<dbReference type="Gene3D" id="3.20.20.80">
    <property type="entry name" value="Glycosidases"/>
    <property type="match status" value="1"/>
</dbReference>
<dbReference type="InterPro" id="IPR008979">
    <property type="entry name" value="Galactose-bd-like_sf"/>
</dbReference>
<feature type="domain" description="Beta galactosidase small chain/" evidence="6">
    <location>
        <begin position="758"/>
        <end position="1043"/>
    </location>
</feature>
<dbReference type="Gene3D" id="2.70.98.10">
    <property type="match status" value="1"/>
</dbReference>
<dbReference type="InterPro" id="IPR006104">
    <property type="entry name" value="Glyco_hydro_2_N"/>
</dbReference>
<dbReference type="Gene3D" id="2.60.40.10">
    <property type="entry name" value="Immunoglobulins"/>
    <property type="match status" value="2"/>
</dbReference>
<reference evidence="8" key="3">
    <citation type="submission" date="2025-08" db="UniProtKB">
        <authorList>
            <consortium name="RefSeq"/>
        </authorList>
    </citation>
    <scope>IDENTIFICATION</scope>
    <source>
        <strain evidence="8">NI907</strain>
    </source>
</reference>
<dbReference type="GeneID" id="41957263"/>
<dbReference type="Pfam" id="PF02837">
    <property type="entry name" value="Glyco_hydro_2_N"/>
    <property type="match status" value="1"/>
</dbReference>
<dbReference type="Pfam" id="PF02836">
    <property type="entry name" value="Glyco_hydro_2_C"/>
    <property type="match status" value="1"/>
</dbReference>
<keyword evidence="7" id="KW-1185">Reference proteome</keyword>
<gene>
    <name evidence="8" type="ORF">PgNI_02284</name>
</gene>
<dbReference type="InterPro" id="IPR014718">
    <property type="entry name" value="GH-type_carb-bd"/>
</dbReference>
<name>A0A6P8BFY6_PYRGI</name>
<dbReference type="GO" id="GO:0005990">
    <property type="term" value="P:lactose catabolic process"/>
    <property type="evidence" value="ECO:0007669"/>
    <property type="project" value="TreeGrafter"/>
</dbReference>
<comment type="similarity">
    <text evidence="1 5">Belongs to the glycosyl hydrolase 2 family.</text>
</comment>
<dbReference type="Pfam" id="PF16353">
    <property type="entry name" value="LacZ_4"/>
    <property type="match status" value="1"/>
</dbReference>
<dbReference type="RefSeq" id="XP_030986183.1">
    <property type="nucleotide sequence ID" value="XM_031122351.1"/>
</dbReference>
<dbReference type="InterPro" id="IPR013783">
    <property type="entry name" value="Ig-like_fold"/>
</dbReference>
<dbReference type="Pfam" id="PF00703">
    <property type="entry name" value="Glyco_hydro_2"/>
    <property type="match status" value="1"/>
</dbReference>
<dbReference type="SUPFAM" id="SSF49785">
    <property type="entry name" value="Galactose-binding domain-like"/>
    <property type="match status" value="1"/>
</dbReference>
<dbReference type="Gene3D" id="2.60.120.260">
    <property type="entry name" value="Galactose-binding domain-like"/>
    <property type="match status" value="1"/>
</dbReference>
<dbReference type="GO" id="GO:0004565">
    <property type="term" value="F:beta-galactosidase activity"/>
    <property type="evidence" value="ECO:0007669"/>
    <property type="project" value="InterPro"/>
</dbReference>
<dbReference type="Proteomes" id="UP000515153">
    <property type="component" value="Unplaced"/>
</dbReference>
<dbReference type="SUPFAM" id="SSF49303">
    <property type="entry name" value="beta-Galactosidase/glucuronidase domain"/>
    <property type="match status" value="2"/>
</dbReference>
<dbReference type="SUPFAM" id="SSF51445">
    <property type="entry name" value="(Trans)glycosidases"/>
    <property type="match status" value="1"/>
</dbReference>
<evidence type="ECO:0000256" key="1">
    <source>
        <dbReference type="ARBA" id="ARBA00007401"/>
    </source>
</evidence>
<dbReference type="PROSITE" id="PS00608">
    <property type="entry name" value="GLYCOSYL_HYDROL_F2_2"/>
    <property type="match status" value="1"/>
</dbReference>
<evidence type="ECO:0000313" key="7">
    <source>
        <dbReference type="Proteomes" id="UP000515153"/>
    </source>
</evidence>
<dbReference type="PRINTS" id="PR00132">
    <property type="entry name" value="GLHYDRLASE2"/>
</dbReference>
<dbReference type="SMART" id="SM01038">
    <property type="entry name" value="Bgal_small_N"/>
    <property type="match status" value="1"/>
</dbReference>
<keyword evidence="3 5" id="KW-0326">Glycosidase</keyword>
<evidence type="ECO:0000256" key="4">
    <source>
        <dbReference type="ARBA" id="ARBA00032230"/>
    </source>
</evidence>
<accession>A0A6P8BFY6</accession>
<dbReference type="PANTHER" id="PTHR46323">
    <property type="entry name" value="BETA-GALACTOSIDASE"/>
    <property type="match status" value="1"/>
</dbReference>
<evidence type="ECO:0000313" key="8">
    <source>
        <dbReference type="RefSeq" id="XP_030986183.1"/>
    </source>
</evidence>
<dbReference type="GO" id="GO:0030246">
    <property type="term" value="F:carbohydrate binding"/>
    <property type="evidence" value="ECO:0007669"/>
    <property type="project" value="InterPro"/>
</dbReference>
<keyword evidence="2 5" id="KW-0378">Hydrolase</keyword>
<dbReference type="FunFam" id="3.20.20.80:FF:000018">
    <property type="entry name" value="Beta-galactosidase"/>
    <property type="match status" value="1"/>
</dbReference>
<dbReference type="InterPro" id="IPR011013">
    <property type="entry name" value="Gal_mutarotase_sf_dom"/>
</dbReference>
<dbReference type="PANTHER" id="PTHR46323:SF1">
    <property type="entry name" value="LACTASE"/>
    <property type="match status" value="1"/>
</dbReference>
<dbReference type="KEGG" id="pgri:PgNI_02284"/>
<dbReference type="InterPro" id="IPR017853">
    <property type="entry name" value="GH"/>
</dbReference>
<reference evidence="8" key="2">
    <citation type="submission" date="2019-10" db="EMBL/GenBank/DDBJ databases">
        <authorList>
            <consortium name="NCBI Genome Project"/>
        </authorList>
    </citation>
    <scope>NUCLEOTIDE SEQUENCE</scope>
    <source>
        <strain evidence="8">NI907</strain>
    </source>
</reference>
<dbReference type="InterPro" id="IPR006103">
    <property type="entry name" value="Glyco_hydro_2_cat"/>
</dbReference>
<dbReference type="SUPFAM" id="SSF74650">
    <property type="entry name" value="Galactose mutarotase-like"/>
    <property type="match status" value="1"/>
</dbReference>
<dbReference type="GO" id="GO:0009341">
    <property type="term" value="C:beta-galactosidase complex"/>
    <property type="evidence" value="ECO:0007669"/>
    <property type="project" value="InterPro"/>
</dbReference>
<dbReference type="InterPro" id="IPR023230">
    <property type="entry name" value="Glyco_hydro_2_CS"/>
</dbReference>
<organism evidence="7 8">
    <name type="scientific">Pyricularia grisea</name>
    <name type="common">Crabgrass-specific blast fungus</name>
    <name type="synonym">Magnaporthe grisea</name>
    <dbReference type="NCBI Taxonomy" id="148305"/>
    <lineage>
        <taxon>Eukaryota</taxon>
        <taxon>Fungi</taxon>
        <taxon>Dikarya</taxon>
        <taxon>Ascomycota</taxon>
        <taxon>Pezizomycotina</taxon>
        <taxon>Sordariomycetes</taxon>
        <taxon>Sordariomycetidae</taxon>
        <taxon>Magnaporthales</taxon>
        <taxon>Pyriculariaceae</taxon>
        <taxon>Pyricularia</taxon>
    </lineage>
</organism>
<protein>
    <recommendedName>
        <fullName evidence="4">Lactase</fullName>
    </recommendedName>
</protein>
<proteinExistence type="inferred from homology"/>
<dbReference type="AlphaFoldDB" id="A0A6P8BFY6"/>
<dbReference type="SMR" id="A0A6P8BFY6"/>
<dbReference type="InterPro" id="IPR023232">
    <property type="entry name" value="Glyco_hydro_2_AS"/>
</dbReference>
<dbReference type="InterPro" id="IPR006102">
    <property type="entry name" value="Ig-like_GH2"/>
</dbReference>
<evidence type="ECO:0000256" key="2">
    <source>
        <dbReference type="ARBA" id="ARBA00022801"/>
    </source>
</evidence>
<evidence type="ECO:0000256" key="3">
    <source>
        <dbReference type="ARBA" id="ARBA00023295"/>
    </source>
</evidence>
<dbReference type="InterPro" id="IPR036156">
    <property type="entry name" value="Beta-gal/glucu_dom_sf"/>
</dbReference>
<dbReference type="InterPro" id="IPR006101">
    <property type="entry name" value="Glyco_hydro_2"/>
</dbReference>
<dbReference type="PROSITE" id="PS00719">
    <property type="entry name" value="GLYCOSYL_HYDROL_F2_1"/>
    <property type="match status" value="1"/>
</dbReference>
<evidence type="ECO:0000259" key="6">
    <source>
        <dbReference type="SMART" id="SM01038"/>
    </source>
</evidence>
<dbReference type="InterPro" id="IPR004199">
    <property type="entry name" value="B-gal_small/dom_5"/>
</dbReference>
<reference evidence="8" key="1">
    <citation type="journal article" date="2019" name="Mol. Biol. Evol.">
        <title>Blast fungal genomes show frequent chromosomal changes, gene gains and losses, and effector gene turnover.</title>
        <authorList>
            <person name="Gomez Luciano L.B."/>
            <person name="Jason Tsai I."/>
            <person name="Chuma I."/>
            <person name="Tosa Y."/>
            <person name="Chen Y.H."/>
            <person name="Li J.Y."/>
            <person name="Li M.Y."/>
            <person name="Jade Lu M.Y."/>
            <person name="Nakayashiki H."/>
            <person name="Li W.H."/>
        </authorList>
    </citation>
    <scope>NUCLEOTIDE SEQUENCE</scope>
    <source>
        <strain evidence="8">NI907</strain>
    </source>
</reference>
<dbReference type="InterPro" id="IPR050347">
    <property type="entry name" value="Bact_Beta-galactosidase"/>
</dbReference>
<sequence length="1047" mass="117414">MAPSSIPLQESKDQPDYNNEAVFRRNCLPHRTYHIPETSLCLNGVWDFNYVSTPLEAPEPKDEAEWAPINVPGHWQLQGYGRPHYTNVQYPIPVCPPHVPTENPTGSYRRQFQVPPSWDASQQLVLRFEGVDSSYHVFVNGVLVGYAQGARNAAEYDITEHVNRDGPNEVFVRVYQWSDGSYIEDQDQWWLSGIFRDVHLIAFPTDCRIRDWFILTDLDDEYKNAKLLANAEVISKSKGTLKLTLQELAKNGGTIIGETEVEVSSDGESPEIVIPVSDPKKWTAETPNLYRVSLTLSSGSAKPYTVSQNIGFRKVELKKGLMCVNGKPIKLRGANRHDHHPRLGRAVPHEYVRRDLLLMKTHNINALRCSHYPPHPKLFDLADELGLWVMDEADLECHGFYDAIARPQDIPEERDYEERKALVFPKAAKYTSDKESWKAAYVDRMESMVMRDRNHPSIIMWSLGNEAFYGQNHVAMYEYAKKVDPGRLVHYEGDIHAKSADMYSYMYPPVSRLIELAKTEGVDKDGNFEKPIVLCEYAHAMGNGPGWLEEYEDAFRTYPRLQGGFIWEWANHGIWKEETGQDGKKKAFYGYGGDFDDFPNDGNFVMDGLCFSDHTPTPGLTELKKVVQPVKFSFKDGRLSLQNLYNFVDLSHLVAHYKVEEFGNETTLVDAGEFNIPSTGPGATTEVTLPAAVNHKGQGETVLTVTLRLRTSTPWAEAGHEIAWHQEVLSQSKTEASTASSYQLASKIDVKTSGAKLTLSGADWSFEFDRARGYLKSWVSGTTTLLSAESKSSAALIPGFWRPPTDNDRPASLPYWKRFGVDDLTSQLRGFDVADGENGSVRITSKTFLSPPVLAWGWESTITYVISAIGNLGVEVKLVPTGFFPKHVPRVGLDVNASRAFDDVRWLGLGPGESYPDKQASQRVGIWHHADDGVAALHTEYERPQEGGNRMGTRWLELLLKDGQGRGIRARSTADPHFSFAARRYTDRNVEDAKHPCDLVEVDATLLRLDAKVAGVGTAACGPGVREDLLVKTEEVSFGFEIERVGA</sequence>